<keyword evidence="2" id="KW-0812">Transmembrane</keyword>
<accession>A0A9W8CLD5</accession>
<evidence type="ECO:0000313" key="3">
    <source>
        <dbReference type="EMBL" id="KAJ1646530.1"/>
    </source>
</evidence>
<dbReference type="Proteomes" id="UP001145021">
    <property type="component" value="Unassembled WGS sequence"/>
</dbReference>
<protein>
    <submittedName>
        <fullName evidence="3">Uncharacterized protein</fullName>
    </submittedName>
</protein>
<organism evidence="3 4">
    <name type="scientific">Coemansia asiatica</name>
    <dbReference type="NCBI Taxonomy" id="1052880"/>
    <lineage>
        <taxon>Eukaryota</taxon>
        <taxon>Fungi</taxon>
        <taxon>Fungi incertae sedis</taxon>
        <taxon>Zoopagomycota</taxon>
        <taxon>Kickxellomycotina</taxon>
        <taxon>Kickxellomycetes</taxon>
        <taxon>Kickxellales</taxon>
        <taxon>Kickxellaceae</taxon>
        <taxon>Coemansia</taxon>
    </lineage>
</organism>
<name>A0A9W8CLD5_9FUNG</name>
<feature type="compositionally biased region" description="Polar residues" evidence="1">
    <location>
        <begin position="1"/>
        <end position="10"/>
    </location>
</feature>
<keyword evidence="2" id="KW-1133">Transmembrane helix</keyword>
<keyword evidence="2" id="KW-0472">Membrane</keyword>
<evidence type="ECO:0000313" key="4">
    <source>
        <dbReference type="Proteomes" id="UP001145021"/>
    </source>
</evidence>
<proteinExistence type="predicted"/>
<dbReference type="AlphaFoldDB" id="A0A9W8CLD5"/>
<feature type="transmembrane region" description="Helical" evidence="2">
    <location>
        <begin position="269"/>
        <end position="288"/>
    </location>
</feature>
<keyword evidence="4" id="KW-1185">Reference proteome</keyword>
<comment type="caution">
    <text evidence="3">The sequence shown here is derived from an EMBL/GenBank/DDBJ whole genome shotgun (WGS) entry which is preliminary data.</text>
</comment>
<evidence type="ECO:0000256" key="2">
    <source>
        <dbReference type="SAM" id="Phobius"/>
    </source>
</evidence>
<dbReference type="EMBL" id="JANBOH010000057">
    <property type="protein sequence ID" value="KAJ1646530.1"/>
    <property type="molecule type" value="Genomic_DNA"/>
</dbReference>
<feature type="region of interest" description="Disordered" evidence="1">
    <location>
        <begin position="82"/>
        <end position="116"/>
    </location>
</feature>
<evidence type="ECO:0000256" key="1">
    <source>
        <dbReference type="SAM" id="MobiDB-lite"/>
    </source>
</evidence>
<reference evidence="3" key="1">
    <citation type="submission" date="2022-07" db="EMBL/GenBank/DDBJ databases">
        <title>Phylogenomic reconstructions and comparative analyses of Kickxellomycotina fungi.</title>
        <authorList>
            <person name="Reynolds N.K."/>
            <person name="Stajich J.E."/>
            <person name="Barry K."/>
            <person name="Grigoriev I.V."/>
            <person name="Crous P."/>
            <person name="Smith M.E."/>
        </authorList>
    </citation>
    <scope>NUCLEOTIDE SEQUENCE</scope>
    <source>
        <strain evidence="3">NBRC 105413</strain>
    </source>
</reference>
<sequence>MSDTSNSSQPPAIGAETEAQRRRRLRQERILNRGTDRLSKIKGTFSQVQQESVEDDISIAGGHELKTAEAEEPHISGIALESIGNGSDKVSPQPRRRAGNLARKARQEAQAQAEIEAEATGRPLVATASASASASAALIPSQNARDPASGRGKSVHAAVNRADINSDALHESLNAEIADPASESSILAAEGSIGSIPDLLASRKFSAIGLSRAIVRLVPVLGVFVFGLTRESSYERLLGESDWEVRAKWSSLLVSRPDPRREEWANGNYLFWYMFLLEAVIYASYFVLNGSGSISSRRPMSSTSILPLLSRIPGIPSWSVMVFSAADRLLDSLSILLFMTAVSISLTTLP</sequence>
<feature type="region of interest" description="Disordered" evidence="1">
    <location>
        <begin position="1"/>
        <end position="23"/>
    </location>
</feature>
<gene>
    <name evidence="3" type="ORF">LPJ64_001981</name>
</gene>